<evidence type="ECO:0000313" key="1">
    <source>
        <dbReference type="EMBL" id="KAK4249575.1"/>
    </source>
</evidence>
<accession>A0AAN7HRM9</accession>
<evidence type="ECO:0000313" key="2">
    <source>
        <dbReference type="Proteomes" id="UP001303647"/>
    </source>
</evidence>
<gene>
    <name evidence="1" type="ORF">C7999DRAFT_30001</name>
</gene>
<dbReference type="Proteomes" id="UP001303647">
    <property type="component" value="Unassembled WGS sequence"/>
</dbReference>
<name>A0AAN7HRM9_9PEZI</name>
<comment type="caution">
    <text evidence="1">The sequence shown here is derived from an EMBL/GenBank/DDBJ whole genome shotgun (WGS) entry which is preliminary data.</text>
</comment>
<dbReference type="EMBL" id="MU857622">
    <property type="protein sequence ID" value="KAK4249575.1"/>
    <property type="molecule type" value="Genomic_DNA"/>
</dbReference>
<sequence>MSRKRYGNYAEELRGINSIDGRIYWFGGRPLVDSCFSAIEGPPSPTNQCTMGSSSRRWLGARRPSASHGRNILVRPGAGIVGIVDNIGCAAFYEALLDMWRRRYDEDFVWGQTITVWNKHNRNRRC</sequence>
<dbReference type="AlphaFoldDB" id="A0AAN7HRM9"/>
<proteinExistence type="predicted"/>
<organism evidence="1 2">
    <name type="scientific">Corynascus novoguineensis</name>
    <dbReference type="NCBI Taxonomy" id="1126955"/>
    <lineage>
        <taxon>Eukaryota</taxon>
        <taxon>Fungi</taxon>
        <taxon>Dikarya</taxon>
        <taxon>Ascomycota</taxon>
        <taxon>Pezizomycotina</taxon>
        <taxon>Sordariomycetes</taxon>
        <taxon>Sordariomycetidae</taxon>
        <taxon>Sordariales</taxon>
        <taxon>Chaetomiaceae</taxon>
        <taxon>Corynascus</taxon>
    </lineage>
</organism>
<protein>
    <submittedName>
        <fullName evidence="1">Uncharacterized protein</fullName>
    </submittedName>
</protein>
<reference evidence="1" key="1">
    <citation type="journal article" date="2023" name="Mol. Phylogenet. Evol.">
        <title>Genome-scale phylogeny and comparative genomics of the fungal order Sordariales.</title>
        <authorList>
            <person name="Hensen N."/>
            <person name="Bonometti L."/>
            <person name="Westerberg I."/>
            <person name="Brannstrom I.O."/>
            <person name="Guillou S."/>
            <person name="Cros-Aarteil S."/>
            <person name="Calhoun S."/>
            <person name="Haridas S."/>
            <person name="Kuo A."/>
            <person name="Mondo S."/>
            <person name="Pangilinan J."/>
            <person name="Riley R."/>
            <person name="LaButti K."/>
            <person name="Andreopoulos B."/>
            <person name="Lipzen A."/>
            <person name="Chen C."/>
            <person name="Yan M."/>
            <person name="Daum C."/>
            <person name="Ng V."/>
            <person name="Clum A."/>
            <person name="Steindorff A."/>
            <person name="Ohm R.A."/>
            <person name="Martin F."/>
            <person name="Silar P."/>
            <person name="Natvig D.O."/>
            <person name="Lalanne C."/>
            <person name="Gautier V."/>
            <person name="Ament-Velasquez S.L."/>
            <person name="Kruys A."/>
            <person name="Hutchinson M.I."/>
            <person name="Powell A.J."/>
            <person name="Barry K."/>
            <person name="Miller A.N."/>
            <person name="Grigoriev I.V."/>
            <person name="Debuchy R."/>
            <person name="Gladieux P."/>
            <person name="Hiltunen Thoren M."/>
            <person name="Johannesson H."/>
        </authorList>
    </citation>
    <scope>NUCLEOTIDE SEQUENCE</scope>
    <source>
        <strain evidence="1">CBS 359.72</strain>
    </source>
</reference>
<reference evidence="1" key="2">
    <citation type="submission" date="2023-05" db="EMBL/GenBank/DDBJ databases">
        <authorList>
            <consortium name="Lawrence Berkeley National Laboratory"/>
            <person name="Steindorff A."/>
            <person name="Hensen N."/>
            <person name="Bonometti L."/>
            <person name="Westerberg I."/>
            <person name="Brannstrom I.O."/>
            <person name="Guillou S."/>
            <person name="Cros-Aarteil S."/>
            <person name="Calhoun S."/>
            <person name="Haridas S."/>
            <person name="Kuo A."/>
            <person name="Mondo S."/>
            <person name="Pangilinan J."/>
            <person name="Riley R."/>
            <person name="Labutti K."/>
            <person name="Andreopoulos B."/>
            <person name="Lipzen A."/>
            <person name="Chen C."/>
            <person name="Yanf M."/>
            <person name="Daum C."/>
            <person name="Ng V."/>
            <person name="Clum A."/>
            <person name="Ohm R."/>
            <person name="Martin F."/>
            <person name="Silar P."/>
            <person name="Natvig D."/>
            <person name="Lalanne C."/>
            <person name="Gautier V."/>
            <person name="Ament-Velasquez S.L."/>
            <person name="Kruys A."/>
            <person name="Hutchinson M.I."/>
            <person name="Powell A.J."/>
            <person name="Barry K."/>
            <person name="Miller A.N."/>
            <person name="Grigoriev I.V."/>
            <person name="Debuchy R."/>
            <person name="Gladieux P."/>
            <person name="Thoren M.H."/>
            <person name="Johannesson H."/>
        </authorList>
    </citation>
    <scope>NUCLEOTIDE SEQUENCE</scope>
    <source>
        <strain evidence="1">CBS 359.72</strain>
    </source>
</reference>
<keyword evidence="2" id="KW-1185">Reference proteome</keyword>